<dbReference type="GO" id="GO:0004765">
    <property type="term" value="F:shikimate kinase activity"/>
    <property type="evidence" value="ECO:0007669"/>
    <property type="project" value="UniProtKB-UniRule"/>
</dbReference>
<feature type="binding site" evidence="7">
    <location>
        <position position="75"/>
    </location>
    <ligand>
        <name>substrate</name>
    </ligand>
</feature>
<organism evidence="8 9">
    <name type="scientific">Halobacillus yeomjeoni</name>
    <dbReference type="NCBI Taxonomy" id="311194"/>
    <lineage>
        <taxon>Bacteria</taxon>
        <taxon>Bacillati</taxon>
        <taxon>Bacillota</taxon>
        <taxon>Bacilli</taxon>
        <taxon>Bacillales</taxon>
        <taxon>Bacillaceae</taxon>
        <taxon>Halobacillus</taxon>
    </lineage>
</organism>
<comment type="caution">
    <text evidence="7">Lacks conserved residue(s) required for the propagation of feature annotation.</text>
</comment>
<comment type="function">
    <text evidence="7">Catalyzes the specific phosphorylation of the 3-hydroxyl group of shikimic acid using ATP as a cosubstrate.</text>
</comment>
<dbReference type="GO" id="GO:0009073">
    <property type="term" value="P:aromatic amino acid family biosynthetic process"/>
    <property type="evidence" value="ECO:0007669"/>
    <property type="project" value="UniProtKB-KW"/>
</dbReference>
<dbReference type="Gene3D" id="3.40.50.300">
    <property type="entry name" value="P-loop containing nucleotide triphosphate hydrolases"/>
    <property type="match status" value="1"/>
</dbReference>
<evidence type="ECO:0000256" key="5">
    <source>
        <dbReference type="ARBA" id="ARBA00022840"/>
    </source>
</evidence>
<keyword evidence="5 7" id="KW-0067">ATP-binding</keyword>
<feature type="binding site" evidence="7">
    <location>
        <position position="31"/>
    </location>
    <ligand>
        <name>substrate</name>
    </ligand>
</feature>
<keyword evidence="4 7" id="KW-0418">Kinase</keyword>
<proteinExistence type="inferred from homology"/>
<dbReference type="Proteomes" id="UP000614490">
    <property type="component" value="Unassembled WGS sequence"/>
</dbReference>
<evidence type="ECO:0000256" key="6">
    <source>
        <dbReference type="ARBA" id="ARBA00023141"/>
    </source>
</evidence>
<comment type="caution">
    <text evidence="8">The sequence shown here is derived from an EMBL/GenBank/DDBJ whole genome shotgun (WGS) entry which is preliminary data.</text>
</comment>
<dbReference type="GO" id="GO:0008652">
    <property type="term" value="P:amino acid biosynthetic process"/>
    <property type="evidence" value="ECO:0007669"/>
    <property type="project" value="UniProtKB-KW"/>
</dbReference>
<comment type="subcellular location">
    <subcellularLocation>
        <location evidence="7">Cytoplasm</location>
    </subcellularLocation>
</comment>
<comment type="subunit">
    <text evidence="7">Monomer.</text>
</comment>
<keyword evidence="6 7" id="KW-0057">Aromatic amino acid biosynthesis</keyword>
<name>A0A931HUP3_9BACI</name>
<dbReference type="Pfam" id="PF01202">
    <property type="entry name" value="SKI"/>
    <property type="match status" value="1"/>
</dbReference>
<keyword evidence="7" id="KW-0963">Cytoplasm</keyword>
<feature type="binding site" evidence="7">
    <location>
        <position position="55"/>
    </location>
    <ligand>
        <name>substrate</name>
    </ligand>
</feature>
<evidence type="ECO:0000256" key="7">
    <source>
        <dbReference type="HAMAP-Rule" id="MF_00109"/>
    </source>
</evidence>
<dbReference type="HAMAP" id="MF_00109">
    <property type="entry name" value="Shikimate_kinase"/>
    <property type="match status" value="1"/>
</dbReference>
<dbReference type="EC" id="2.7.1.71" evidence="7"/>
<comment type="catalytic activity">
    <reaction evidence="7">
        <text>shikimate + ATP = 3-phosphoshikimate + ADP + H(+)</text>
        <dbReference type="Rhea" id="RHEA:13121"/>
        <dbReference type="ChEBI" id="CHEBI:15378"/>
        <dbReference type="ChEBI" id="CHEBI:30616"/>
        <dbReference type="ChEBI" id="CHEBI:36208"/>
        <dbReference type="ChEBI" id="CHEBI:145989"/>
        <dbReference type="ChEBI" id="CHEBI:456216"/>
        <dbReference type="EC" id="2.7.1.71"/>
    </reaction>
</comment>
<feature type="binding site" evidence="7">
    <location>
        <begin position="9"/>
        <end position="14"/>
    </location>
    <ligand>
        <name>ATP</name>
        <dbReference type="ChEBI" id="CHEBI:30616"/>
    </ligand>
</feature>
<dbReference type="GO" id="GO:0000287">
    <property type="term" value="F:magnesium ion binding"/>
    <property type="evidence" value="ECO:0007669"/>
    <property type="project" value="UniProtKB-UniRule"/>
</dbReference>
<dbReference type="EMBL" id="JADZSC010000001">
    <property type="protein sequence ID" value="MBH0229855.1"/>
    <property type="molecule type" value="Genomic_DNA"/>
</dbReference>
<dbReference type="AlphaFoldDB" id="A0A931HUP3"/>
<dbReference type="PANTHER" id="PTHR21087">
    <property type="entry name" value="SHIKIMATE KINASE"/>
    <property type="match status" value="1"/>
</dbReference>
<evidence type="ECO:0000313" key="8">
    <source>
        <dbReference type="EMBL" id="MBH0229855.1"/>
    </source>
</evidence>
<dbReference type="InterPro" id="IPR031322">
    <property type="entry name" value="Shikimate/glucono_kinase"/>
</dbReference>
<comment type="similarity">
    <text evidence="7">Belongs to the shikimate kinase family.</text>
</comment>
<keyword evidence="3 7" id="KW-0547">Nucleotide-binding</keyword>
<protein>
    <recommendedName>
        <fullName evidence="7">Shikimate kinase</fullName>
        <shortName evidence="7">SK</shortName>
        <ecNumber evidence="7">2.7.1.71</ecNumber>
    </recommendedName>
</protein>
<dbReference type="SUPFAM" id="SSF52540">
    <property type="entry name" value="P-loop containing nucleoside triphosphate hydrolases"/>
    <property type="match status" value="1"/>
</dbReference>
<evidence type="ECO:0000313" key="9">
    <source>
        <dbReference type="Proteomes" id="UP000614490"/>
    </source>
</evidence>
<feature type="binding site" evidence="7">
    <location>
        <position position="129"/>
    </location>
    <ligand>
        <name>substrate</name>
    </ligand>
</feature>
<dbReference type="PANTHER" id="PTHR21087:SF16">
    <property type="entry name" value="SHIKIMATE KINASE 1, CHLOROPLASTIC"/>
    <property type="match status" value="1"/>
</dbReference>
<feature type="binding site" evidence="7">
    <location>
        <position position="13"/>
    </location>
    <ligand>
        <name>Mg(2+)</name>
        <dbReference type="ChEBI" id="CHEBI:18420"/>
    </ligand>
</feature>
<feature type="binding site" evidence="7">
    <location>
        <position position="112"/>
    </location>
    <ligand>
        <name>ATP</name>
        <dbReference type="ChEBI" id="CHEBI:30616"/>
    </ligand>
</feature>
<dbReference type="InterPro" id="IPR027417">
    <property type="entry name" value="P-loop_NTPase"/>
</dbReference>
<gene>
    <name evidence="7" type="primary">aroK</name>
    <name evidence="8" type="ORF">H0267_06445</name>
</gene>
<keyword evidence="2 7" id="KW-0808">Transferase</keyword>
<evidence type="ECO:0000256" key="1">
    <source>
        <dbReference type="ARBA" id="ARBA00022605"/>
    </source>
</evidence>
<dbReference type="GO" id="GO:0005524">
    <property type="term" value="F:ATP binding"/>
    <property type="evidence" value="ECO:0007669"/>
    <property type="project" value="UniProtKB-UniRule"/>
</dbReference>
<dbReference type="PRINTS" id="PR01100">
    <property type="entry name" value="SHIKIMTKNASE"/>
</dbReference>
<dbReference type="RefSeq" id="WP_197316442.1">
    <property type="nucleotide sequence ID" value="NZ_JADZSC010000001.1"/>
</dbReference>
<dbReference type="InterPro" id="IPR000623">
    <property type="entry name" value="Shikimate_kinase/TSH1"/>
</dbReference>
<keyword evidence="9" id="KW-1185">Reference proteome</keyword>
<keyword evidence="1 7" id="KW-0028">Amino-acid biosynthesis</keyword>
<dbReference type="CDD" id="cd00464">
    <property type="entry name" value="SK"/>
    <property type="match status" value="1"/>
</dbReference>
<comment type="cofactor">
    <cofactor evidence="7">
        <name>Mg(2+)</name>
        <dbReference type="ChEBI" id="CHEBI:18420"/>
    </cofactor>
    <text evidence="7">Binds 1 Mg(2+) ion per subunit.</text>
</comment>
<sequence length="160" mass="18305">MIYLIGFMGCGKSTVGKILSERMNIVYMDMDETIEENEKKSIPEIFKIHGENYFRELETNLLLNIDSNMVVSTGGGVILSEKNRQILSEGTVIYLKASWETINERLSLDTTRPLWKGDYSEKKERFEGRLSLYESIADHIIQVDHHTPSEVADDIIACLK</sequence>
<evidence type="ECO:0000256" key="3">
    <source>
        <dbReference type="ARBA" id="ARBA00022741"/>
    </source>
</evidence>
<dbReference type="GO" id="GO:0009423">
    <property type="term" value="P:chorismate biosynthetic process"/>
    <property type="evidence" value="ECO:0007669"/>
    <property type="project" value="UniProtKB-UniRule"/>
</dbReference>
<keyword evidence="7" id="KW-0460">Magnesium</keyword>
<keyword evidence="7" id="KW-0479">Metal-binding</keyword>
<reference evidence="8 9" key="1">
    <citation type="journal article" date="2005" name="Int. J. Syst. Evol. Microbiol.">
        <title>Halobacillus yeomjeoni sp. nov., isolated from a marine solar saltern in Korea.</title>
        <authorList>
            <person name="Yoon J.H."/>
            <person name="Kang S.J."/>
            <person name="Lee C.H."/>
            <person name="Oh H.W."/>
            <person name="Oh T.K."/>
        </authorList>
    </citation>
    <scope>NUCLEOTIDE SEQUENCE [LARGE SCALE GENOMIC DNA]</scope>
    <source>
        <strain evidence="8 9">KCTC 3957</strain>
    </source>
</reference>
<comment type="pathway">
    <text evidence="7">Metabolic intermediate biosynthesis; chorismate biosynthesis; chorismate from D-erythrose 4-phosphate and phosphoenolpyruvate: step 5/7.</text>
</comment>
<accession>A0A931HUP3</accession>
<evidence type="ECO:0000256" key="2">
    <source>
        <dbReference type="ARBA" id="ARBA00022679"/>
    </source>
</evidence>
<dbReference type="GO" id="GO:0005829">
    <property type="term" value="C:cytosol"/>
    <property type="evidence" value="ECO:0007669"/>
    <property type="project" value="TreeGrafter"/>
</dbReference>
<evidence type="ECO:0000256" key="4">
    <source>
        <dbReference type="ARBA" id="ARBA00022777"/>
    </source>
</evidence>